<dbReference type="Pfam" id="PF00107">
    <property type="entry name" value="ADH_zinc_N"/>
    <property type="match status" value="1"/>
</dbReference>
<evidence type="ECO:0000256" key="6">
    <source>
        <dbReference type="RuleBase" id="RU361277"/>
    </source>
</evidence>
<accession>A0A7W0C8H0</accession>
<protein>
    <submittedName>
        <fullName evidence="10">L-iditol 2-dehydrogenase</fullName>
        <ecNumber evidence="10">1.1.1.14</ecNumber>
    </submittedName>
</protein>
<keyword evidence="5 10" id="KW-0560">Oxidoreductase</keyword>
<dbReference type="EC" id="1.1.1.14" evidence="10"/>
<dbReference type="RefSeq" id="WP_181550725.1">
    <property type="nucleotide sequence ID" value="NZ_JACDUS010000003.1"/>
</dbReference>
<evidence type="ECO:0000259" key="9">
    <source>
        <dbReference type="Pfam" id="PF08240"/>
    </source>
</evidence>
<dbReference type="Gene3D" id="3.40.50.720">
    <property type="entry name" value="NAD(P)-binding Rossmann-like Domain"/>
    <property type="match status" value="1"/>
</dbReference>
<dbReference type="GO" id="GO:0003939">
    <property type="term" value="F:L-iditol 2-dehydrogenase (NAD+) activity"/>
    <property type="evidence" value="ECO:0007669"/>
    <property type="project" value="UniProtKB-EC"/>
</dbReference>
<dbReference type="InterPro" id="IPR011032">
    <property type="entry name" value="GroES-like_sf"/>
</dbReference>
<dbReference type="SUPFAM" id="SSF51735">
    <property type="entry name" value="NAD(P)-binding Rossmann-fold domains"/>
    <property type="match status" value="1"/>
</dbReference>
<evidence type="ECO:0000256" key="5">
    <source>
        <dbReference type="ARBA" id="ARBA00023002"/>
    </source>
</evidence>
<evidence type="ECO:0000259" key="8">
    <source>
        <dbReference type="Pfam" id="PF00107"/>
    </source>
</evidence>
<dbReference type="SUPFAM" id="SSF50129">
    <property type="entry name" value="GroES-like"/>
    <property type="match status" value="1"/>
</dbReference>
<name>A0A7W0C8H0_9BACT</name>
<feature type="transmembrane region" description="Helical" evidence="7">
    <location>
        <begin position="163"/>
        <end position="183"/>
    </location>
</feature>
<keyword evidence="7" id="KW-0812">Transmembrane</keyword>
<evidence type="ECO:0000313" key="11">
    <source>
        <dbReference type="Proteomes" id="UP000525298"/>
    </source>
</evidence>
<dbReference type="GO" id="GO:0008270">
    <property type="term" value="F:zinc ion binding"/>
    <property type="evidence" value="ECO:0007669"/>
    <property type="project" value="InterPro"/>
</dbReference>
<dbReference type="PROSITE" id="PS00059">
    <property type="entry name" value="ADH_ZINC"/>
    <property type="match status" value="1"/>
</dbReference>
<dbReference type="Proteomes" id="UP000525298">
    <property type="component" value="Unassembled WGS sequence"/>
</dbReference>
<evidence type="ECO:0000256" key="2">
    <source>
        <dbReference type="ARBA" id="ARBA00008072"/>
    </source>
</evidence>
<dbReference type="InterPro" id="IPR002328">
    <property type="entry name" value="ADH_Zn_CS"/>
</dbReference>
<evidence type="ECO:0000313" key="10">
    <source>
        <dbReference type="EMBL" id="MBA2881067.1"/>
    </source>
</evidence>
<feature type="domain" description="Alcohol dehydrogenase-like C-terminal" evidence="8">
    <location>
        <begin position="175"/>
        <end position="302"/>
    </location>
</feature>
<comment type="caution">
    <text evidence="10">The sequence shown here is derived from an EMBL/GenBank/DDBJ whole genome shotgun (WGS) entry which is preliminary data.</text>
</comment>
<evidence type="ECO:0000256" key="4">
    <source>
        <dbReference type="ARBA" id="ARBA00022833"/>
    </source>
</evidence>
<keyword evidence="7" id="KW-1133">Transmembrane helix</keyword>
<dbReference type="AlphaFoldDB" id="A0A7W0C8H0"/>
<keyword evidence="11" id="KW-1185">Reference proteome</keyword>
<sequence length="342" mass="36255">MRVVKLTRPRVLEPAEEPDPAADGQNVVINVSACGVCGSDLHYWEMGTGMDGAPGLIMGHEFSGTVADAGPRSDLAPGDRVTYIPLNPCNACPTCEKGWFHLCPRAFTRPVPGNNAPGAFAEKVAGRPDMVRHLPDTVTDEAACLVEPAAVAFHAVKQAGIRLGVRVLVIGGGTIGLLSAAWARIAGASQVGLCERNPKRLSYAGTWPYVDQAFDAEDKKLKKNLKKASNGGFDAVIETSAADAGIATAISALLPKGALVLAGINFSHQSVSTLMLTSKEIRLRGSMAYEINDFDTALGFMADKRLDVSQMINCRAGFADLQNIFENLHTGDSEIVKAVVRP</sequence>
<evidence type="ECO:0000256" key="1">
    <source>
        <dbReference type="ARBA" id="ARBA00001947"/>
    </source>
</evidence>
<dbReference type="PANTHER" id="PTHR43161">
    <property type="entry name" value="SORBITOL DEHYDROGENASE"/>
    <property type="match status" value="1"/>
</dbReference>
<keyword evidence="4 6" id="KW-0862">Zinc</keyword>
<dbReference type="Gene3D" id="3.90.180.10">
    <property type="entry name" value="Medium-chain alcohol dehydrogenases, catalytic domain"/>
    <property type="match status" value="1"/>
</dbReference>
<reference evidence="10 11" key="1">
    <citation type="submission" date="2020-07" db="EMBL/GenBank/DDBJ databases">
        <title>Genomic Encyclopedia of Type Strains, Phase IV (KMG-IV): sequencing the most valuable type-strain genomes for metagenomic binning, comparative biology and taxonomic classification.</title>
        <authorList>
            <person name="Goeker M."/>
        </authorList>
    </citation>
    <scope>NUCLEOTIDE SEQUENCE [LARGE SCALE GENOMIC DNA]</scope>
    <source>
        <strain evidence="10 11">DSM 17721</strain>
    </source>
</reference>
<evidence type="ECO:0000256" key="7">
    <source>
        <dbReference type="SAM" id="Phobius"/>
    </source>
</evidence>
<dbReference type="InterPro" id="IPR036291">
    <property type="entry name" value="NAD(P)-bd_dom_sf"/>
</dbReference>
<proteinExistence type="inferred from homology"/>
<organism evidence="10 11">
    <name type="scientific">Desulfosalsimonas propionicica</name>
    <dbReference type="NCBI Taxonomy" id="332175"/>
    <lineage>
        <taxon>Bacteria</taxon>
        <taxon>Pseudomonadati</taxon>
        <taxon>Thermodesulfobacteriota</taxon>
        <taxon>Desulfobacteria</taxon>
        <taxon>Desulfobacterales</taxon>
        <taxon>Desulfosalsimonadaceae</taxon>
        <taxon>Desulfosalsimonas</taxon>
    </lineage>
</organism>
<gene>
    <name evidence="10" type="ORF">HNR65_001393</name>
</gene>
<keyword evidence="7" id="KW-0472">Membrane</keyword>
<dbReference type="Pfam" id="PF08240">
    <property type="entry name" value="ADH_N"/>
    <property type="match status" value="1"/>
</dbReference>
<dbReference type="InterPro" id="IPR013154">
    <property type="entry name" value="ADH-like_N"/>
</dbReference>
<comment type="similarity">
    <text evidence="2 6">Belongs to the zinc-containing alcohol dehydrogenase family.</text>
</comment>
<evidence type="ECO:0000256" key="3">
    <source>
        <dbReference type="ARBA" id="ARBA00022723"/>
    </source>
</evidence>
<keyword evidence="3 6" id="KW-0479">Metal-binding</keyword>
<dbReference type="EMBL" id="JACDUS010000003">
    <property type="protein sequence ID" value="MBA2881067.1"/>
    <property type="molecule type" value="Genomic_DNA"/>
</dbReference>
<dbReference type="InterPro" id="IPR013149">
    <property type="entry name" value="ADH-like_C"/>
</dbReference>
<comment type="cofactor">
    <cofactor evidence="1 6">
        <name>Zn(2+)</name>
        <dbReference type="ChEBI" id="CHEBI:29105"/>
    </cofactor>
</comment>
<feature type="domain" description="Alcohol dehydrogenase-like N-terminal" evidence="9">
    <location>
        <begin position="25"/>
        <end position="136"/>
    </location>
</feature>